<feature type="active site" description="Nucleophile" evidence="6">
    <location>
        <position position="67"/>
    </location>
</feature>
<dbReference type="STRING" id="1720063.SAMN05216217_1097"/>
<proteinExistence type="predicted"/>
<accession>A0A1I4S575</accession>
<dbReference type="Pfam" id="PF07244">
    <property type="entry name" value="POTRA"/>
    <property type="match status" value="1"/>
</dbReference>
<dbReference type="CDD" id="cd07205">
    <property type="entry name" value="Pat_PNPLA6_PNPLA7_NTE1_like"/>
    <property type="match status" value="1"/>
</dbReference>
<protein>
    <submittedName>
        <fullName evidence="8">NTE family protein</fullName>
    </submittedName>
</protein>
<dbReference type="SUPFAM" id="SSF52151">
    <property type="entry name" value="FabD/lysophospholipase-like"/>
    <property type="match status" value="1"/>
</dbReference>
<dbReference type="GO" id="GO:0019867">
    <property type="term" value="C:outer membrane"/>
    <property type="evidence" value="ECO:0007669"/>
    <property type="project" value="InterPro"/>
</dbReference>
<dbReference type="InterPro" id="IPR010827">
    <property type="entry name" value="BamA/TamA_POTRA"/>
</dbReference>
<keyword evidence="3 6" id="KW-0442">Lipid degradation</keyword>
<evidence type="ECO:0000256" key="1">
    <source>
        <dbReference type="ARBA" id="ARBA00004370"/>
    </source>
</evidence>
<sequence>MRTPLIRRLLRTPLLPVLLSLFTGLAAAEPRIGLVLSGGGARGLAHIGVLQELERQNIPVHAIAGTSMGAVIGGLYAAGYSADELAELAQELDWATIMSDDPAREDIPFRRKQDDRDFLVKQRLSFDRQGVKLPLGLLQGQNIGVALETLLVHTNEVDDFDRLPIPFRTVATDITTGDQVVFQRGHLPLAIRASMALPGFFAPVRHEGRMLVDGVLTNNLPVDVARRMGVDRLIVVDIGTPLKSKEQLKSVFDIMDQTTTLLTRNNTEKQLATLGPNDILLQPELGDIGFGSFSEVPAAILAGSQSLQQHPMTLQLAARQLQTSPGGNLASARPQRQPIIHEIRILNSGKVDDRVIRSLVRQEVGEPLNLERLQKDMGTIYGTDYFSRVNYEVLHGEQINTLVIRTSGRETGINYLRPGLSLSDDFKGGSQYNIGASLRVNGVNRLGAEWLTRVQLGQQQLAYSEFYQPLDYGSRWFVAPFANAESRNIEVIEDNRPVADYRQQRYGTGFNLGRQISNNGEIRFGMSRYWGDAKVRVGERQRPSFSFDEAFYSLQIDRDTLDNVNFPRSGDDARFIWRQSEPDLGASERYRQIDVRLNRAYSSGPHSLIAGLMAGRTSDDVDVAQSSFQLGGPGMFSGYRQDALTGQNFNLARAVYYRRLMPGSLLSVNLPIYLGGTLEYGRVYNNGSNAFDTDYIAAGSLLLGIDTLLGPLILGIGINEDDQQALFMRLGQTF</sequence>
<dbReference type="GO" id="GO:0016042">
    <property type="term" value="P:lipid catabolic process"/>
    <property type="evidence" value="ECO:0007669"/>
    <property type="project" value="UniProtKB-UniRule"/>
</dbReference>
<dbReference type="PROSITE" id="PS51635">
    <property type="entry name" value="PNPLA"/>
    <property type="match status" value="1"/>
</dbReference>
<keyword evidence="5" id="KW-0472">Membrane</keyword>
<evidence type="ECO:0000256" key="4">
    <source>
        <dbReference type="ARBA" id="ARBA00023098"/>
    </source>
</evidence>
<evidence type="ECO:0000313" key="8">
    <source>
        <dbReference type="EMBL" id="SFM59666.1"/>
    </source>
</evidence>
<gene>
    <name evidence="8" type="ORF">SAMN05216217_1097</name>
</gene>
<keyword evidence="4 6" id="KW-0443">Lipid metabolism</keyword>
<dbReference type="Pfam" id="PF01103">
    <property type="entry name" value="Omp85"/>
    <property type="match status" value="1"/>
</dbReference>
<evidence type="ECO:0000256" key="5">
    <source>
        <dbReference type="ARBA" id="ARBA00023136"/>
    </source>
</evidence>
<keyword evidence="2 6" id="KW-0378">Hydrolase</keyword>
<dbReference type="EMBL" id="FOUI01000009">
    <property type="protein sequence ID" value="SFM59666.1"/>
    <property type="molecule type" value="Genomic_DNA"/>
</dbReference>
<keyword evidence="9" id="KW-1185">Reference proteome</keyword>
<evidence type="ECO:0000256" key="2">
    <source>
        <dbReference type="ARBA" id="ARBA00022801"/>
    </source>
</evidence>
<evidence type="ECO:0000256" key="6">
    <source>
        <dbReference type="PROSITE-ProRule" id="PRU01161"/>
    </source>
</evidence>
<dbReference type="Gene3D" id="3.10.20.310">
    <property type="entry name" value="membrane protein fhac"/>
    <property type="match status" value="1"/>
</dbReference>
<dbReference type="InterPro" id="IPR016035">
    <property type="entry name" value="Acyl_Trfase/lysoPLipase"/>
</dbReference>
<dbReference type="Pfam" id="PF01734">
    <property type="entry name" value="Patatin"/>
    <property type="match status" value="1"/>
</dbReference>
<name>A0A1I4S575_9GAMM</name>
<organism evidence="8 9">
    <name type="scientific">Halopseudomonas yangmingensis</name>
    <dbReference type="NCBI Taxonomy" id="1720063"/>
    <lineage>
        <taxon>Bacteria</taxon>
        <taxon>Pseudomonadati</taxon>
        <taxon>Pseudomonadota</taxon>
        <taxon>Gammaproteobacteria</taxon>
        <taxon>Pseudomonadales</taxon>
        <taxon>Pseudomonadaceae</taxon>
        <taxon>Halopseudomonas</taxon>
    </lineage>
</organism>
<comment type="caution">
    <text evidence="6">Lacks conserved residue(s) required for the propagation of feature annotation.</text>
</comment>
<reference evidence="9" key="1">
    <citation type="submission" date="2016-10" db="EMBL/GenBank/DDBJ databases">
        <authorList>
            <person name="Varghese N."/>
            <person name="Submissions S."/>
        </authorList>
    </citation>
    <scope>NUCLEOTIDE SEQUENCE [LARGE SCALE GENOMIC DNA]</scope>
    <source>
        <strain evidence="9">DSM 24213</strain>
    </source>
</reference>
<dbReference type="Gene3D" id="3.40.1090.10">
    <property type="entry name" value="Cytosolic phospholipase A2 catalytic domain"/>
    <property type="match status" value="2"/>
</dbReference>
<feature type="short sequence motif" description="GXGXXG" evidence="6">
    <location>
        <begin position="38"/>
        <end position="43"/>
    </location>
</feature>
<dbReference type="AlphaFoldDB" id="A0A1I4S575"/>
<feature type="short sequence motif" description="GXSXG" evidence="6">
    <location>
        <begin position="65"/>
        <end position="69"/>
    </location>
</feature>
<evidence type="ECO:0000313" key="9">
    <source>
        <dbReference type="Proteomes" id="UP000243629"/>
    </source>
</evidence>
<dbReference type="PANTHER" id="PTHR14226">
    <property type="entry name" value="NEUROPATHY TARGET ESTERASE/SWISS CHEESE D.MELANOGASTER"/>
    <property type="match status" value="1"/>
</dbReference>
<comment type="subcellular location">
    <subcellularLocation>
        <location evidence="1">Membrane</location>
    </subcellularLocation>
</comment>
<feature type="domain" description="PNPLA" evidence="7">
    <location>
        <begin position="34"/>
        <end position="226"/>
    </location>
</feature>
<evidence type="ECO:0000256" key="3">
    <source>
        <dbReference type="ARBA" id="ARBA00022963"/>
    </source>
</evidence>
<dbReference type="InterPro" id="IPR002641">
    <property type="entry name" value="PNPLA_dom"/>
</dbReference>
<dbReference type="Proteomes" id="UP000243629">
    <property type="component" value="Unassembled WGS sequence"/>
</dbReference>
<dbReference type="Gene3D" id="2.40.160.50">
    <property type="entry name" value="membrane protein fhac: a member of the omp85/tpsb transporter family"/>
    <property type="match status" value="1"/>
</dbReference>
<dbReference type="InterPro" id="IPR050301">
    <property type="entry name" value="NTE"/>
</dbReference>
<dbReference type="InterPro" id="IPR000184">
    <property type="entry name" value="Bac_surfAg_D15"/>
</dbReference>
<feature type="active site" description="Proton acceptor" evidence="6">
    <location>
        <position position="213"/>
    </location>
</feature>
<dbReference type="PANTHER" id="PTHR14226:SF29">
    <property type="entry name" value="NEUROPATHY TARGET ESTERASE SWS"/>
    <property type="match status" value="1"/>
</dbReference>
<dbReference type="GO" id="GO:0016787">
    <property type="term" value="F:hydrolase activity"/>
    <property type="evidence" value="ECO:0007669"/>
    <property type="project" value="UniProtKB-UniRule"/>
</dbReference>
<evidence type="ECO:0000259" key="7">
    <source>
        <dbReference type="PROSITE" id="PS51635"/>
    </source>
</evidence>